<proteinExistence type="predicted"/>
<keyword evidence="3" id="KW-1185">Reference proteome</keyword>
<sequence>MTYKDYYDRCYKDGVYHATEILPQPKATEKIRRAPSVATKRASTILRGQSKRRPTTPPRCSETYNANYER</sequence>
<organism evidence="2 3">
    <name type="scientific">Circinella minor</name>
    <dbReference type="NCBI Taxonomy" id="1195481"/>
    <lineage>
        <taxon>Eukaryota</taxon>
        <taxon>Fungi</taxon>
        <taxon>Fungi incertae sedis</taxon>
        <taxon>Mucoromycota</taxon>
        <taxon>Mucoromycotina</taxon>
        <taxon>Mucoromycetes</taxon>
        <taxon>Mucorales</taxon>
        <taxon>Lichtheimiaceae</taxon>
        <taxon>Circinella</taxon>
    </lineage>
</organism>
<dbReference type="EMBL" id="JAEPRB010000050">
    <property type="protein sequence ID" value="KAG2224035.1"/>
    <property type="molecule type" value="Genomic_DNA"/>
</dbReference>
<gene>
    <name evidence="2" type="ORF">INT45_009621</name>
</gene>
<comment type="caution">
    <text evidence="2">The sequence shown here is derived from an EMBL/GenBank/DDBJ whole genome shotgun (WGS) entry which is preliminary data.</text>
</comment>
<evidence type="ECO:0000256" key="1">
    <source>
        <dbReference type="SAM" id="MobiDB-lite"/>
    </source>
</evidence>
<dbReference type="AlphaFoldDB" id="A0A8H7S751"/>
<dbReference type="Proteomes" id="UP000646827">
    <property type="component" value="Unassembled WGS sequence"/>
</dbReference>
<evidence type="ECO:0000313" key="3">
    <source>
        <dbReference type="Proteomes" id="UP000646827"/>
    </source>
</evidence>
<accession>A0A8H7S751</accession>
<evidence type="ECO:0000313" key="2">
    <source>
        <dbReference type="EMBL" id="KAG2224035.1"/>
    </source>
</evidence>
<protein>
    <submittedName>
        <fullName evidence="2">Uncharacterized protein</fullName>
    </submittedName>
</protein>
<dbReference type="OrthoDB" id="2271250at2759"/>
<feature type="region of interest" description="Disordered" evidence="1">
    <location>
        <begin position="30"/>
        <end position="70"/>
    </location>
</feature>
<reference evidence="2 3" key="1">
    <citation type="submission" date="2020-12" db="EMBL/GenBank/DDBJ databases">
        <title>Metabolic potential, ecology and presence of endohyphal bacteria is reflected in genomic diversity of Mucoromycotina.</title>
        <authorList>
            <person name="Muszewska A."/>
            <person name="Okrasinska A."/>
            <person name="Steczkiewicz K."/>
            <person name="Drgas O."/>
            <person name="Orlowska M."/>
            <person name="Perlinska-Lenart U."/>
            <person name="Aleksandrzak-Piekarczyk T."/>
            <person name="Szatraj K."/>
            <person name="Zielenkiewicz U."/>
            <person name="Pilsyk S."/>
            <person name="Malc E."/>
            <person name="Mieczkowski P."/>
            <person name="Kruszewska J.S."/>
            <person name="Biernat P."/>
            <person name="Pawlowska J."/>
        </authorList>
    </citation>
    <scope>NUCLEOTIDE SEQUENCE [LARGE SCALE GENOMIC DNA]</scope>
    <source>
        <strain evidence="2 3">CBS 142.35</strain>
    </source>
</reference>
<name>A0A8H7S751_9FUNG</name>